<dbReference type="OrthoDB" id="9804774at2"/>
<reference evidence="3 4" key="1">
    <citation type="submission" date="2018-11" db="EMBL/GenBank/DDBJ databases">
        <authorList>
            <person name="Huo Y."/>
        </authorList>
    </citation>
    <scope>NUCLEOTIDE SEQUENCE [LARGE SCALE GENOMIC DNA]</scope>
    <source>
        <strain evidence="3 4">DSM 30132</strain>
    </source>
</reference>
<evidence type="ECO:0000313" key="2">
    <source>
        <dbReference type="EMBL" id="MBB3138311.1"/>
    </source>
</evidence>
<dbReference type="PRINTS" id="PR00080">
    <property type="entry name" value="SDRFAMILY"/>
</dbReference>
<proteinExistence type="inferred from homology"/>
<comment type="similarity">
    <text evidence="1">Belongs to the short-chain dehydrogenases/reductases (SDR) family.</text>
</comment>
<dbReference type="PANTHER" id="PTHR42760:SF40">
    <property type="entry name" value="3-OXOACYL-[ACYL-CARRIER-PROTEIN] REDUCTASE, CHLOROPLASTIC"/>
    <property type="match status" value="1"/>
</dbReference>
<organism evidence="3 4">
    <name type="scientific">Rhizobium pisi</name>
    <dbReference type="NCBI Taxonomy" id="574561"/>
    <lineage>
        <taxon>Bacteria</taxon>
        <taxon>Pseudomonadati</taxon>
        <taxon>Pseudomonadota</taxon>
        <taxon>Alphaproteobacteria</taxon>
        <taxon>Hyphomicrobiales</taxon>
        <taxon>Rhizobiaceae</taxon>
        <taxon>Rhizobium/Agrobacterium group</taxon>
        <taxon>Rhizobium</taxon>
    </lineage>
</organism>
<accession>A0A427MAF6</accession>
<dbReference type="PRINTS" id="PR00081">
    <property type="entry name" value="GDHRDH"/>
</dbReference>
<name>A0A427MAF6_9HYPH</name>
<evidence type="ECO:0000256" key="1">
    <source>
        <dbReference type="ARBA" id="ARBA00006484"/>
    </source>
</evidence>
<comment type="caution">
    <text evidence="3">The sequence shown here is derived from an EMBL/GenBank/DDBJ whole genome shotgun (WGS) entry which is preliminary data.</text>
</comment>
<dbReference type="InterPro" id="IPR036291">
    <property type="entry name" value="NAD(P)-bd_dom_sf"/>
</dbReference>
<gene>
    <name evidence="3" type="ORF">EFD55_28560</name>
    <name evidence="2" type="ORF">FHS26_006089</name>
</gene>
<dbReference type="FunFam" id="3.40.50.720:FF:000084">
    <property type="entry name" value="Short-chain dehydrogenase reductase"/>
    <property type="match status" value="1"/>
</dbReference>
<dbReference type="EMBL" id="JACHXH010000030">
    <property type="protein sequence ID" value="MBB3138311.1"/>
    <property type="molecule type" value="Genomic_DNA"/>
</dbReference>
<dbReference type="PANTHER" id="PTHR42760">
    <property type="entry name" value="SHORT-CHAIN DEHYDROGENASES/REDUCTASES FAMILY MEMBER"/>
    <property type="match status" value="1"/>
</dbReference>
<keyword evidence="2" id="KW-0560">Oxidoreductase</keyword>
<evidence type="ECO:0000313" key="4">
    <source>
        <dbReference type="Proteomes" id="UP000277279"/>
    </source>
</evidence>
<dbReference type="AlphaFoldDB" id="A0A427MAF6"/>
<evidence type="ECO:0000313" key="5">
    <source>
        <dbReference type="Proteomes" id="UP000518315"/>
    </source>
</evidence>
<keyword evidence="5" id="KW-1185">Reference proteome</keyword>
<protein>
    <submittedName>
        <fullName evidence="2">3-oxoacyl-[acyl-carrier protein] reductase</fullName>
        <ecNumber evidence="2">1.1.1.100</ecNumber>
    </submittedName>
    <submittedName>
        <fullName evidence="3">SDR family oxidoreductase</fullName>
    </submittedName>
</protein>
<dbReference type="EMBL" id="RJJT01000028">
    <property type="protein sequence ID" value="RSB63445.1"/>
    <property type="molecule type" value="Genomic_DNA"/>
</dbReference>
<evidence type="ECO:0000313" key="3">
    <source>
        <dbReference type="EMBL" id="RSB63445.1"/>
    </source>
</evidence>
<dbReference type="GO" id="GO:0030497">
    <property type="term" value="P:fatty acid elongation"/>
    <property type="evidence" value="ECO:0007669"/>
    <property type="project" value="TreeGrafter"/>
</dbReference>
<dbReference type="RefSeq" id="WP_125849764.1">
    <property type="nucleotide sequence ID" value="NZ_JACHXH010000030.1"/>
</dbReference>
<dbReference type="CDD" id="cd05233">
    <property type="entry name" value="SDR_c"/>
    <property type="match status" value="1"/>
</dbReference>
<sequence>MLNIPLFPDLAGKTALITGGSGGIGAETARWFAHNGVQVTIAGRDRSRIEHVRASLAAISAGHAAIELDCTSADQLEAARTTLIERQGGLDILIAFAGGGTSRPAPIEQDWRSSLDNNVTATFLTLRTFAADLKKSGRGAAVTMASTAGRAPSAAPLGYAVAKAGIVLLTQQLAQDLGPDGVRVNCISPSAVLTDRTAEHMPPQMRQKIADAHPLRRLGTPADIAAATLFLASESAGWLTGATLDIAGGRLMH</sequence>
<dbReference type="GO" id="GO:0004316">
    <property type="term" value="F:3-oxoacyl-[acyl-carrier-protein] reductase (NADPH) activity"/>
    <property type="evidence" value="ECO:0007669"/>
    <property type="project" value="UniProtKB-EC"/>
</dbReference>
<dbReference type="Gene3D" id="3.40.50.720">
    <property type="entry name" value="NAD(P)-binding Rossmann-like Domain"/>
    <property type="match status" value="1"/>
</dbReference>
<dbReference type="InterPro" id="IPR002347">
    <property type="entry name" value="SDR_fam"/>
</dbReference>
<dbReference type="EC" id="1.1.1.100" evidence="2"/>
<dbReference type="Pfam" id="PF13561">
    <property type="entry name" value="adh_short_C2"/>
    <property type="match status" value="1"/>
</dbReference>
<dbReference type="Proteomes" id="UP000277279">
    <property type="component" value="Unassembled WGS sequence"/>
</dbReference>
<dbReference type="Proteomes" id="UP000518315">
    <property type="component" value="Unassembled WGS sequence"/>
</dbReference>
<dbReference type="SUPFAM" id="SSF51735">
    <property type="entry name" value="NAD(P)-binding Rossmann-fold domains"/>
    <property type="match status" value="1"/>
</dbReference>
<reference evidence="2 5" key="2">
    <citation type="submission" date="2020-08" db="EMBL/GenBank/DDBJ databases">
        <title>Genomic Encyclopedia of Type Strains, Phase III (KMG-III): the genomes of soil and plant-associated and newly described type strains.</title>
        <authorList>
            <person name="Whitman W."/>
        </authorList>
    </citation>
    <scope>NUCLEOTIDE SEQUENCE [LARGE SCALE GENOMIC DNA]</scope>
    <source>
        <strain evidence="2 5">CECT 4113</strain>
    </source>
</reference>